<keyword evidence="1 3" id="KW-0456">Lyase</keyword>
<dbReference type="Pfam" id="PF03330">
    <property type="entry name" value="DPBB_1"/>
    <property type="match status" value="1"/>
</dbReference>
<dbReference type="STRING" id="1288826.MSNKSG1_04736"/>
<dbReference type="PROSITE" id="PS51257">
    <property type="entry name" value="PROKAR_LIPOPROTEIN"/>
    <property type="match status" value="1"/>
</dbReference>
<gene>
    <name evidence="3" type="primary">rlpA</name>
    <name evidence="7" type="ORF">MSNKSG1_04736</name>
</gene>
<dbReference type="Gene3D" id="2.40.40.10">
    <property type="entry name" value="RlpA-like domain"/>
    <property type="match status" value="1"/>
</dbReference>
<sequence>MTTIQKAVSAIALFTLLTACSTVQPGAGGSWSGYTQTGQASYYADKFQNRKTASGALYKSELHTAAHRKLPFGSRVKVTNTANGKSVVVKVNDRGPFVSGRIIDLSKSAFSSIARTSLGVIDVRIEVLR</sequence>
<accession>M7DG15</accession>
<keyword evidence="5" id="KW-0732">Signal</keyword>
<dbReference type="AlphaFoldDB" id="M7DG15"/>
<dbReference type="RefSeq" id="WP_008938102.1">
    <property type="nucleotide sequence ID" value="NZ_APAT01000013.1"/>
</dbReference>
<evidence type="ECO:0000256" key="2">
    <source>
        <dbReference type="ARBA" id="ARBA00023316"/>
    </source>
</evidence>
<dbReference type="OrthoDB" id="9779128at2"/>
<dbReference type="EC" id="4.2.2.-" evidence="3"/>
<dbReference type="InterPro" id="IPR034718">
    <property type="entry name" value="RlpA"/>
</dbReference>
<dbReference type="PATRIC" id="fig|1288826.3.peg.919"/>
<feature type="chain" id="PRO_5009992297" description="Endolytic peptidoglycan transglycosylase RlpA" evidence="5">
    <location>
        <begin position="26"/>
        <end position="129"/>
    </location>
</feature>
<comment type="function">
    <text evidence="3">Lytic transglycosylase with a strong preference for naked glycan strands that lack stem peptides.</text>
</comment>
<comment type="subcellular location">
    <subcellularLocation>
        <location evidence="3">Cell membrane</location>
        <topology evidence="3">Lipid-anchor</topology>
    </subcellularLocation>
</comment>
<evidence type="ECO:0000256" key="1">
    <source>
        <dbReference type="ARBA" id="ARBA00023239"/>
    </source>
</evidence>
<keyword evidence="3" id="KW-0564">Palmitate</keyword>
<feature type="signal peptide" evidence="5">
    <location>
        <begin position="1"/>
        <end position="25"/>
    </location>
</feature>
<name>M7DG15_9GAMM</name>
<evidence type="ECO:0000313" key="7">
    <source>
        <dbReference type="EMBL" id="EMP56612.1"/>
    </source>
</evidence>
<keyword evidence="3" id="KW-0472">Membrane</keyword>
<dbReference type="GO" id="GO:0008932">
    <property type="term" value="F:lytic endotransglycosylase activity"/>
    <property type="evidence" value="ECO:0007669"/>
    <property type="project" value="UniProtKB-UniRule"/>
</dbReference>
<dbReference type="InterPro" id="IPR009009">
    <property type="entry name" value="RlpA-like_DPBB"/>
</dbReference>
<evidence type="ECO:0000259" key="6">
    <source>
        <dbReference type="Pfam" id="PF03330"/>
    </source>
</evidence>
<protein>
    <recommendedName>
        <fullName evidence="3">Endolytic peptidoglycan transglycosylase RlpA</fullName>
        <ecNumber evidence="3">4.2.2.-</ecNumber>
    </recommendedName>
</protein>
<evidence type="ECO:0000256" key="3">
    <source>
        <dbReference type="HAMAP-Rule" id="MF_02071"/>
    </source>
</evidence>
<dbReference type="PANTHER" id="PTHR34183:SF8">
    <property type="entry name" value="ENDOLYTIC PEPTIDOGLYCAN TRANSGLYCOSYLASE RLPA-RELATED"/>
    <property type="match status" value="1"/>
</dbReference>
<evidence type="ECO:0000313" key="8">
    <source>
        <dbReference type="Proteomes" id="UP000011960"/>
    </source>
</evidence>
<keyword evidence="3 7" id="KW-0449">Lipoprotein</keyword>
<dbReference type="PANTHER" id="PTHR34183">
    <property type="entry name" value="ENDOLYTIC PEPTIDOGLYCAN TRANSGLYCOSYLASE RLPA"/>
    <property type="match status" value="1"/>
</dbReference>
<reference evidence="7 8" key="1">
    <citation type="journal article" date="2013" name="Genome Announc.">
        <title>Genome Sequence of Hydrothermal Arsenic-Respiring Bacterium Marinobacter santoriniensis NKSG1T.</title>
        <authorList>
            <person name="Handley K.M."/>
            <person name="Upton M."/>
            <person name="Beatson S.A."/>
            <person name="Hery M."/>
            <person name="Lloyd J.R."/>
        </authorList>
    </citation>
    <scope>NUCLEOTIDE SEQUENCE [LARGE SCALE GENOMIC DNA]</scope>
    <source>
        <strain evidence="7 8">NKSG1</strain>
    </source>
</reference>
<dbReference type="InterPro" id="IPR012997">
    <property type="entry name" value="RplA"/>
</dbReference>
<evidence type="ECO:0000256" key="4">
    <source>
        <dbReference type="RuleBase" id="RU003495"/>
    </source>
</evidence>
<organism evidence="7 8">
    <name type="scientific">Marinobacter santoriniensis NKSG1</name>
    <dbReference type="NCBI Taxonomy" id="1288826"/>
    <lineage>
        <taxon>Bacteria</taxon>
        <taxon>Pseudomonadati</taxon>
        <taxon>Pseudomonadota</taxon>
        <taxon>Gammaproteobacteria</taxon>
        <taxon>Pseudomonadales</taxon>
        <taxon>Marinobacteraceae</taxon>
        <taxon>Marinobacter</taxon>
    </lineage>
</organism>
<comment type="similarity">
    <text evidence="3 4">Belongs to the RlpA family.</text>
</comment>
<dbReference type="GO" id="GO:0005886">
    <property type="term" value="C:plasma membrane"/>
    <property type="evidence" value="ECO:0007669"/>
    <property type="project" value="UniProtKB-SubCell"/>
</dbReference>
<dbReference type="GO" id="GO:0071555">
    <property type="term" value="P:cell wall organization"/>
    <property type="evidence" value="ECO:0007669"/>
    <property type="project" value="UniProtKB-KW"/>
</dbReference>
<proteinExistence type="inferred from homology"/>
<dbReference type="GO" id="GO:0000270">
    <property type="term" value="P:peptidoglycan metabolic process"/>
    <property type="evidence" value="ECO:0007669"/>
    <property type="project" value="UniProtKB-UniRule"/>
</dbReference>
<dbReference type="SUPFAM" id="SSF50685">
    <property type="entry name" value="Barwin-like endoglucanases"/>
    <property type="match status" value="1"/>
</dbReference>
<dbReference type="Proteomes" id="UP000011960">
    <property type="component" value="Unassembled WGS sequence"/>
</dbReference>
<dbReference type="InterPro" id="IPR036908">
    <property type="entry name" value="RlpA-like_sf"/>
</dbReference>
<evidence type="ECO:0000256" key="5">
    <source>
        <dbReference type="SAM" id="SignalP"/>
    </source>
</evidence>
<keyword evidence="3" id="KW-1003">Cell membrane</keyword>
<comment type="caution">
    <text evidence="7">The sequence shown here is derived from an EMBL/GenBank/DDBJ whole genome shotgun (WGS) entry which is preliminary data.</text>
</comment>
<keyword evidence="8" id="KW-1185">Reference proteome</keyword>
<dbReference type="eggNOG" id="COG0797">
    <property type="taxonomic scope" value="Bacteria"/>
</dbReference>
<dbReference type="CDD" id="cd22268">
    <property type="entry name" value="DPBB_RlpA-like"/>
    <property type="match status" value="1"/>
</dbReference>
<feature type="domain" description="RlpA-like protein double-psi beta-barrel" evidence="6">
    <location>
        <begin position="35"/>
        <end position="125"/>
    </location>
</feature>
<keyword evidence="2 3" id="KW-0961">Cell wall biogenesis/degradation</keyword>
<dbReference type="HAMAP" id="MF_02071">
    <property type="entry name" value="RlpA"/>
    <property type="match status" value="1"/>
</dbReference>
<dbReference type="NCBIfam" id="TIGR00413">
    <property type="entry name" value="rlpA"/>
    <property type="match status" value="1"/>
</dbReference>
<dbReference type="EMBL" id="APAT01000013">
    <property type="protein sequence ID" value="EMP56612.1"/>
    <property type="molecule type" value="Genomic_DNA"/>
</dbReference>